<keyword evidence="5" id="KW-1185">Reference proteome</keyword>
<name>A0ABW5BW56_9BACI</name>
<dbReference type="Pfam" id="PF07423">
    <property type="entry name" value="DUF1510"/>
    <property type="match status" value="1"/>
</dbReference>
<comment type="caution">
    <text evidence="4">The sequence shown here is derived from an EMBL/GenBank/DDBJ whole genome shotgun (WGS) entry which is preliminary data.</text>
</comment>
<evidence type="ECO:0000256" key="1">
    <source>
        <dbReference type="SAM" id="MobiDB-lite"/>
    </source>
</evidence>
<feature type="region of interest" description="Disordered" evidence="1">
    <location>
        <begin position="52"/>
        <end position="131"/>
    </location>
</feature>
<feature type="domain" description="DUF1510" evidence="3">
    <location>
        <begin position="140"/>
        <end position="231"/>
    </location>
</feature>
<evidence type="ECO:0000259" key="3">
    <source>
        <dbReference type="Pfam" id="PF07423"/>
    </source>
</evidence>
<feature type="region of interest" description="Disordered" evidence="1">
    <location>
        <begin position="144"/>
        <end position="163"/>
    </location>
</feature>
<dbReference type="InterPro" id="IPR009988">
    <property type="entry name" value="DUF1510"/>
</dbReference>
<keyword evidence="2" id="KW-1133">Transmembrane helix</keyword>
<evidence type="ECO:0000313" key="5">
    <source>
        <dbReference type="Proteomes" id="UP001597318"/>
    </source>
</evidence>
<feature type="compositionally biased region" description="Polar residues" evidence="1">
    <location>
        <begin position="148"/>
        <end position="163"/>
    </location>
</feature>
<dbReference type="RefSeq" id="WP_247344680.1">
    <property type="nucleotide sequence ID" value="NZ_CP095550.1"/>
</dbReference>
<evidence type="ECO:0000313" key="4">
    <source>
        <dbReference type="EMBL" id="MFD2213869.1"/>
    </source>
</evidence>
<reference evidence="5" key="1">
    <citation type="journal article" date="2019" name="Int. J. Syst. Evol. Microbiol.">
        <title>The Global Catalogue of Microorganisms (GCM) 10K type strain sequencing project: providing services to taxonomists for standard genome sequencing and annotation.</title>
        <authorList>
            <consortium name="The Broad Institute Genomics Platform"/>
            <consortium name="The Broad Institute Genome Sequencing Center for Infectious Disease"/>
            <person name="Wu L."/>
            <person name="Ma J."/>
        </authorList>
    </citation>
    <scope>NUCLEOTIDE SEQUENCE [LARGE SCALE GENOMIC DNA]</scope>
    <source>
        <strain evidence="5">CGMCC 1.15474</strain>
    </source>
</reference>
<keyword evidence="2" id="KW-0812">Transmembrane</keyword>
<feature type="compositionally biased region" description="Basic and acidic residues" evidence="1">
    <location>
        <begin position="66"/>
        <end position="101"/>
    </location>
</feature>
<accession>A0ABW5BW56</accession>
<dbReference type="Proteomes" id="UP001597318">
    <property type="component" value="Unassembled WGS sequence"/>
</dbReference>
<keyword evidence="2" id="KW-0472">Membrane</keyword>
<protein>
    <submittedName>
        <fullName evidence="4">DUF1510 family protein</fullName>
    </submittedName>
</protein>
<proteinExistence type="predicted"/>
<feature type="compositionally biased region" description="Acidic residues" evidence="1">
    <location>
        <begin position="102"/>
        <end position="122"/>
    </location>
</feature>
<feature type="transmembrane region" description="Helical" evidence="2">
    <location>
        <begin position="21"/>
        <end position="44"/>
    </location>
</feature>
<gene>
    <name evidence="4" type="ORF">ACFSKK_09280</name>
</gene>
<dbReference type="EMBL" id="JBHUIK010000002">
    <property type="protein sequence ID" value="MFD2213869.1"/>
    <property type="molecule type" value="Genomic_DNA"/>
</dbReference>
<sequence length="232" mass="25948">MSNQHLNSSRYEKRDKKRKTNIVLNTLIGIVLVLIFVIGSQLILGANQSEKTAKYNEQPDIQVASEENKAEEENPDTDKEENQKENSDKNTEDGSEEAKQEDTDEDMDQKEETESEIEDSFDEATITEGDPESGIAETIESSGWAPIGTSQSEPHSANYTKGSQDWNEMTKALSYATGIPESDMIIWYLGNNGGPNDAAGTISPKDQSVKYKVYITWVENEGWMPTKIEKLQ</sequence>
<evidence type="ECO:0000256" key="2">
    <source>
        <dbReference type="SAM" id="Phobius"/>
    </source>
</evidence>
<organism evidence="4 5">
    <name type="scientific">Metabacillus endolithicus</name>
    <dbReference type="NCBI Taxonomy" id="1535204"/>
    <lineage>
        <taxon>Bacteria</taxon>
        <taxon>Bacillati</taxon>
        <taxon>Bacillota</taxon>
        <taxon>Bacilli</taxon>
        <taxon>Bacillales</taxon>
        <taxon>Bacillaceae</taxon>
        <taxon>Metabacillus</taxon>
    </lineage>
</organism>